<evidence type="ECO:0000313" key="2">
    <source>
        <dbReference type="Proteomes" id="UP000689195"/>
    </source>
</evidence>
<keyword evidence="2" id="KW-1185">Reference proteome</keyword>
<reference evidence="1" key="1">
    <citation type="submission" date="2021-01" db="EMBL/GenBank/DDBJ databases">
        <authorList>
            <consortium name="Genoscope - CEA"/>
            <person name="William W."/>
        </authorList>
    </citation>
    <scope>NUCLEOTIDE SEQUENCE</scope>
</reference>
<name>A0A8S1X1W2_9CILI</name>
<accession>A0A8S1X1W2</accession>
<sequence>MEQNMCVSYWYRIQYKNVIYKLKLFEFNIIYIKSNFENMSQQRRPSSQQKMQQNITQSINNLKTQLQQQKQHRWSEQKMNKELFDFLSQINLQQYYGKIAQHCDGNLQSLIDMKSTKDIKDLPFGYQIKLQKAIEKMSKETGNKISKIEQKLQNDQKECCWICFQLIFESIDCYGKKMCSEKCKQVYLKEIQINCKRCGKVKNKYEAINSYGEWYCQQECVYTEEELMFLLMKQSQLKK</sequence>
<evidence type="ECO:0000313" key="1">
    <source>
        <dbReference type="EMBL" id="CAD8194605.1"/>
    </source>
</evidence>
<dbReference type="OrthoDB" id="294685at2759"/>
<dbReference type="Proteomes" id="UP000689195">
    <property type="component" value="Unassembled WGS sequence"/>
</dbReference>
<dbReference type="EMBL" id="CAJJDO010000107">
    <property type="protein sequence ID" value="CAD8194605.1"/>
    <property type="molecule type" value="Genomic_DNA"/>
</dbReference>
<gene>
    <name evidence="1" type="ORF">PPENT_87.1.T1070070</name>
</gene>
<protein>
    <submittedName>
        <fullName evidence="1">Uncharacterized protein</fullName>
    </submittedName>
</protein>
<organism evidence="1 2">
    <name type="scientific">Paramecium pentaurelia</name>
    <dbReference type="NCBI Taxonomy" id="43138"/>
    <lineage>
        <taxon>Eukaryota</taxon>
        <taxon>Sar</taxon>
        <taxon>Alveolata</taxon>
        <taxon>Ciliophora</taxon>
        <taxon>Intramacronucleata</taxon>
        <taxon>Oligohymenophorea</taxon>
        <taxon>Peniculida</taxon>
        <taxon>Parameciidae</taxon>
        <taxon>Paramecium</taxon>
    </lineage>
</organism>
<dbReference type="AlphaFoldDB" id="A0A8S1X1W2"/>
<comment type="caution">
    <text evidence="1">The sequence shown here is derived from an EMBL/GenBank/DDBJ whole genome shotgun (WGS) entry which is preliminary data.</text>
</comment>
<proteinExistence type="predicted"/>